<organism evidence="12 13">
    <name type="scientific">Diploptera punctata</name>
    <name type="common">Pacific beetle cockroach</name>
    <dbReference type="NCBI Taxonomy" id="6984"/>
    <lineage>
        <taxon>Eukaryota</taxon>
        <taxon>Metazoa</taxon>
        <taxon>Ecdysozoa</taxon>
        <taxon>Arthropoda</taxon>
        <taxon>Hexapoda</taxon>
        <taxon>Insecta</taxon>
        <taxon>Pterygota</taxon>
        <taxon>Neoptera</taxon>
        <taxon>Polyneoptera</taxon>
        <taxon>Dictyoptera</taxon>
        <taxon>Blattodea</taxon>
        <taxon>Blaberoidea</taxon>
        <taxon>Blaberidae</taxon>
        <taxon>Diplopterinae</taxon>
        <taxon>Diploptera</taxon>
    </lineage>
</organism>
<comment type="subcellular location">
    <subcellularLocation>
        <location evidence="1">Cell membrane</location>
        <topology evidence="1">Multi-pass membrane protein</topology>
    </subcellularLocation>
</comment>
<dbReference type="InterPro" id="IPR001320">
    <property type="entry name" value="Iontro_rcpt_C"/>
</dbReference>
<reference evidence="12" key="1">
    <citation type="journal article" date="2023" name="IScience">
        <title>Live-bearing cockroach genome reveals convergent evolutionary mechanisms linked to viviparity in insects and beyond.</title>
        <authorList>
            <person name="Fouks B."/>
            <person name="Harrison M.C."/>
            <person name="Mikhailova A.A."/>
            <person name="Marchal E."/>
            <person name="English S."/>
            <person name="Carruthers M."/>
            <person name="Jennings E.C."/>
            <person name="Chiamaka E.L."/>
            <person name="Frigard R.A."/>
            <person name="Pippel M."/>
            <person name="Attardo G.M."/>
            <person name="Benoit J.B."/>
            <person name="Bornberg-Bauer E."/>
            <person name="Tobe S.S."/>
        </authorList>
    </citation>
    <scope>NUCLEOTIDE SEQUENCE</scope>
    <source>
        <strain evidence="12">Stay&amp;Tobe</strain>
    </source>
</reference>
<evidence type="ECO:0000259" key="10">
    <source>
        <dbReference type="Pfam" id="PF00060"/>
    </source>
</evidence>
<dbReference type="GO" id="GO:0050906">
    <property type="term" value="P:detection of stimulus involved in sensory perception"/>
    <property type="evidence" value="ECO:0007669"/>
    <property type="project" value="UniProtKB-ARBA"/>
</dbReference>
<evidence type="ECO:0000256" key="8">
    <source>
        <dbReference type="ARBA" id="ARBA00023180"/>
    </source>
</evidence>
<comment type="caution">
    <text evidence="12">The sequence shown here is derived from an EMBL/GenBank/DDBJ whole genome shotgun (WGS) entry which is preliminary data.</text>
</comment>
<keyword evidence="8" id="KW-0325">Glycoprotein</keyword>
<dbReference type="EMBL" id="JASPKZ010010662">
    <property type="protein sequence ID" value="KAJ9573981.1"/>
    <property type="molecule type" value="Genomic_DNA"/>
</dbReference>
<evidence type="ECO:0000259" key="11">
    <source>
        <dbReference type="Pfam" id="PF24576"/>
    </source>
</evidence>
<keyword evidence="4 9" id="KW-0812">Transmembrane</keyword>
<keyword evidence="13" id="KW-1185">Reference proteome</keyword>
<name>A0AAD7Z4Z6_DIPPU</name>
<evidence type="ECO:0000256" key="4">
    <source>
        <dbReference type="ARBA" id="ARBA00022692"/>
    </source>
</evidence>
<proteinExistence type="inferred from homology"/>
<feature type="domain" description="Ionotropic receptor 75a N-terminal" evidence="11">
    <location>
        <begin position="25"/>
        <end position="147"/>
    </location>
</feature>
<accession>A0AAD7Z4Z6</accession>
<comment type="similarity">
    <text evidence="2">Belongs to the glutamate-gated ion channel (TC 1.A.10.1) family.</text>
</comment>
<evidence type="ECO:0000313" key="13">
    <source>
        <dbReference type="Proteomes" id="UP001233999"/>
    </source>
</evidence>
<reference evidence="12" key="2">
    <citation type="submission" date="2023-05" db="EMBL/GenBank/DDBJ databases">
        <authorList>
            <person name="Fouks B."/>
        </authorList>
    </citation>
    <scope>NUCLEOTIDE SEQUENCE</scope>
    <source>
        <strain evidence="12">Stay&amp;Tobe</strain>
        <tissue evidence="12">Testes</tissue>
    </source>
</reference>
<dbReference type="PANTHER" id="PTHR42643:SF33">
    <property type="entry name" value="GLUTAMATE RECEPTOR 2-LIKE PROTEIN"/>
    <property type="match status" value="1"/>
</dbReference>
<dbReference type="Gene3D" id="1.10.287.70">
    <property type="match status" value="1"/>
</dbReference>
<dbReference type="InterPro" id="IPR052192">
    <property type="entry name" value="Insect_Ionotropic_Sensory_Rcpt"/>
</dbReference>
<gene>
    <name evidence="12" type="ORF">L9F63_008639</name>
</gene>
<dbReference type="Gene3D" id="3.40.190.10">
    <property type="entry name" value="Periplasmic binding protein-like II"/>
    <property type="match status" value="1"/>
</dbReference>
<dbReference type="Proteomes" id="UP001233999">
    <property type="component" value="Unassembled WGS sequence"/>
</dbReference>
<sequence length="565" mass="64928">MAIGRFWIITTDPEKPPQEVIKTTIKRSYNKFGVFMDFDCPAGKNYLLQNSESRSLNGSYFWLIWSNSTYTTDVETLNLNIDTEMTWANPEPDGSNIVLQDLYKINYSWPMNATLAGNWSPDTGLKYTLTQHKYERRQDFKGIVFTAGLAVNNIPTENLKEELLKPENMKMDAMGTYNYRIFRMLEQSYNFSTDIKPNKYFGYVVENGKLEGLTLMMKNHEVDLSVSAILINRARYRCMDFVPIVSFIYSIEALFRHPPVIGYYGQVLMQPFEMNVWTACAGMWVVVILCIRFVSWVEIKTFDFVAETNEEETVRSWSDSLMIIVGAISEQGTTMDSKWIAWRTAFLAAFILSMMVNINYSASLVSSLLSTPTKTIRTTRDLIDSSLAFGAEDISYSIPYFALNSDPLVHELYQKKMAPPNRAYYPREVALIKMQKERFAFHTESLKIFPEIEHTFDEKAKCDLTEVLVFPPEKCYLAIPWGSPYKEAFSIALKTFPHLAYIQRGLINYQDRISKFPKPACTIKEEFVSVEMDKISPAFVIVGVGAVISFLLLFAERGIKNRPPR</sequence>
<feature type="transmembrane region" description="Helical" evidence="9">
    <location>
        <begin position="275"/>
        <end position="294"/>
    </location>
</feature>
<evidence type="ECO:0000256" key="1">
    <source>
        <dbReference type="ARBA" id="ARBA00004651"/>
    </source>
</evidence>
<keyword evidence="3" id="KW-1003">Cell membrane</keyword>
<evidence type="ECO:0000256" key="2">
    <source>
        <dbReference type="ARBA" id="ARBA00008685"/>
    </source>
</evidence>
<dbReference type="GO" id="GO:0005886">
    <property type="term" value="C:plasma membrane"/>
    <property type="evidence" value="ECO:0007669"/>
    <property type="project" value="UniProtKB-SubCell"/>
</dbReference>
<dbReference type="InterPro" id="IPR057074">
    <property type="entry name" value="IR75A_N"/>
</dbReference>
<keyword evidence="6 9" id="KW-0472">Membrane</keyword>
<evidence type="ECO:0000313" key="12">
    <source>
        <dbReference type="EMBL" id="KAJ9573981.1"/>
    </source>
</evidence>
<dbReference type="AlphaFoldDB" id="A0AAD7Z4Z6"/>
<evidence type="ECO:0000256" key="3">
    <source>
        <dbReference type="ARBA" id="ARBA00022475"/>
    </source>
</evidence>
<protein>
    <submittedName>
        <fullName evidence="12">Uncharacterized protein</fullName>
    </submittedName>
</protein>
<evidence type="ECO:0000256" key="7">
    <source>
        <dbReference type="ARBA" id="ARBA00023170"/>
    </source>
</evidence>
<dbReference type="Pfam" id="PF24576">
    <property type="entry name" value="IR75A_N"/>
    <property type="match status" value="1"/>
</dbReference>
<feature type="transmembrane region" description="Helical" evidence="9">
    <location>
        <begin position="340"/>
        <end position="360"/>
    </location>
</feature>
<feature type="transmembrane region" description="Helical" evidence="9">
    <location>
        <begin position="535"/>
        <end position="555"/>
    </location>
</feature>
<dbReference type="PANTHER" id="PTHR42643">
    <property type="entry name" value="IONOTROPIC RECEPTOR 20A-RELATED"/>
    <property type="match status" value="1"/>
</dbReference>
<evidence type="ECO:0000256" key="9">
    <source>
        <dbReference type="SAM" id="Phobius"/>
    </source>
</evidence>
<dbReference type="SUPFAM" id="SSF53850">
    <property type="entry name" value="Periplasmic binding protein-like II"/>
    <property type="match status" value="1"/>
</dbReference>
<dbReference type="GO" id="GO:0015276">
    <property type="term" value="F:ligand-gated monoatomic ion channel activity"/>
    <property type="evidence" value="ECO:0007669"/>
    <property type="project" value="InterPro"/>
</dbReference>
<feature type="domain" description="Ionotropic glutamate receptor C-terminal" evidence="10">
    <location>
        <begin position="274"/>
        <end position="545"/>
    </location>
</feature>
<keyword evidence="5 9" id="KW-1133">Transmembrane helix</keyword>
<evidence type="ECO:0000256" key="5">
    <source>
        <dbReference type="ARBA" id="ARBA00022989"/>
    </source>
</evidence>
<evidence type="ECO:0000256" key="6">
    <source>
        <dbReference type="ARBA" id="ARBA00023136"/>
    </source>
</evidence>
<keyword evidence="7" id="KW-0675">Receptor</keyword>
<dbReference type="Pfam" id="PF00060">
    <property type="entry name" value="Lig_chan"/>
    <property type="match status" value="1"/>
</dbReference>